<evidence type="ECO:0000313" key="1">
    <source>
        <dbReference type="EMBL" id="VFJ42555.1"/>
    </source>
</evidence>
<evidence type="ECO:0000313" key="2">
    <source>
        <dbReference type="EMBL" id="VFJ48718.1"/>
    </source>
</evidence>
<sequence length="79" mass="8541">MLLPMNFLSFPSRAWEPETNIRADVSIVAGQLHAGINGEGYGTGFDVFSARKNRCPRLCPGNGFGRHGAGKNISVAFFI</sequence>
<organism evidence="1">
    <name type="scientific">Candidatus Kentrum sp. DK</name>
    <dbReference type="NCBI Taxonomy" id="2126562"/>
    <lineage>
        <taxon>Bacteria</taxon>
        <taxon>Pseudomonadati</taxon>
        <taxon>Pseudomonadota</taxon>
        <taxon>Gammaproteobacteria</taxon>
        <taxon>Candidatus Kentrum</taxon>
    </lineage>
</organism>
<accession>A0A450RU32</accession>
<reference evidence="1" key="1">
    <citation type="submission" date="2019-02" db="EMBL/GenBank/DDBJ databases">
        <authorList>
            <person name="Gruber-Vodicka R. H."/>
            <person name="Seah K. B. B."/>
        </authorList>
    </citation>
    <scope>NUCLEOTIDE SEQUENCE</scope>
    <source>
        <strain evidence="1">BECK_DK161</strain>
        <strain evidence="2">BECK_DK47</strain>
    </source>
</reference>
<protein>
    <submittedName>
        <fullName evidence="1">Uncharacterized protein</fullName>
    </submittedName>
</protein>
<dbReference type="EMBL" id="CAADEY010000001">
    <property type="protein sequence ID" value="VFJ42555.1"/>
    <property type="molecule type" value="Genomic_DNA"/>
</dbReference>
<dbReference type="AlphaFoldDB" id="A0A450RU32"/>
<proteinExistence type="predicted"/>
<gene>
    <name evidence="2" type="ORF">BECKDK2373B_GA0170837_102111</name>
    <name evidence="1" type="ORF">BECKDK2373C_GA0170839_100192</name>
</gene>
<dbReference type="EMBL" id="CAADEX010000021">
    <property type="protein sequence ID" value="VFJ48718.1"/>
    <property type="molecule type" value="Genomic_DNA"/>
</dbReference>
<name>A0A450RU32_9GAMM</name>